<dbReference type="InterPro" id="IPR026022">
    <property type="entry name" value="PhoU_dom"/>
</dbReference>
<dbReference type="PANTHER" id="PTHR10010">
    <property type="entry name" value="SOLUTE CARRIER FAMILY 34 SODIUM PHOSPHATE , MEMBER 2-RELATED"/>
    <property type="match status" value="1"/>
</dbReference>
<dbReference type="GO" id="GO:0005436">
    <property type="term" value="F:sodium:phosphate symporter activity"/>
    <property type="evidence" value="ECO:0007669"/>
    <property type="project" value="InterPro"/>
</dbReference>
<dbReference type="SUPFAM" id="SSF109755">
    <property type="entry name" value="PhoU-like"/>
    <property type="match status" value="1"/>
</dbReference>
<keyword evidence="3" id="KW-0812">Transmembrane</keyword>
<evidence type="ECO:0000256" key="3">
    <source>
        <dbReference type="ARBA" id="ARBA00022692"/>
    </source>
</evidence>
<dbReference type="NCBIfam" id="TIGR00704">
    <property type="entry name" value="NaPi_cotrn_rel"/>
    <property type="match status" value="1"/>
</dbReference>
<keyword evidence="8" id="KW-1185">Reference proteome</keyword>
<organism evidence="7 8">
    <name type="scientific">Metabacillus sediminilitoris</name>
    <dbReference type="NCBI Taxonomy" id="2567941"/>
    <lineage>
        <taxon>Bacteria</taxon>
        <taxon>Bacillati</taxon>
        <taxon>Bacillota</taxon>
        <taxon>Bacilli</taxon>
        <taxon>Bacillales</taxon>
        <taxon>Bacillaceae</taxon>
        <taxon>Metabacillus</taxon>
    </lineage>
</organism>
<feature type="domain" description="PhoU" evidence="6">
    <location>
        <begin position="453"/>
        <end position="538"/>
    </location>
</feature>
<dbReference type="InterPro" id="IPR003841">
    <property type="entry name" value="Na/Pi_transpt"/>
</dbReference>
<evidence type="ECO:0000256" key="2">
    <source>
        <dbReference type="ARBA" id="ARBA00022475"/>
    </source>
</evidence>
<name>A0A4S4C0Y9_9BACI</name>
<evidence type="ECO:0000256" key="4">
    <source>
        <dbReference type="ARBA" id="ARBA00022989"/>
    </source>
</evidence>
<dbReference type="Pfam" id="PF01895">
    <property type="entry name" value="PhoU"/>
    <property type="match status" value="2"/>
</dbReference>
<sequence>MELDIQKMIFDFIGGLAIFLFGIKYMSNGLQKFAGYKLKEIIDRYITNPLIGVLVGIIVTILIDSSSGTTVIVVGLVSAGYMSLRQSIGIIMGANIGTSVNAFVININILEYSSPVIFIGVILLFIYKNKRIFTIGKIIFGLGALFLGLQLMANSLNPLSTLEGFYELTVRMSDNAFTGVIFGTIFTIMVQSSSVTIGVLQELVGKGFLDIREALPVLFGNNIGTTITALLASIGTSISARRAALTHVLFNIIGTVIFIIFTPLFSSFILYLQQMMLLKSEITIALADGLFNITNTFIQLPLIGVLVLIVTKIIPGKDTRMLYKVKDLDPIFIEQSTSIAISQTKEALVLMGKYAALGIEESKLYQLTYSQKNTETAIILEDVINNFDRIITEYLILISKSDMSKTECDEHNMLLDSVRDVERVGDHFVNIIELVSNQVGNKIQLSDSAKKDLVEMFEQTLHLFKDAMTALDDSNTTLALKVLKTKEKIHHLECRLRDKHLKRMNEGTCSISAGLNFVDIISNLKSVGDHSGKIAEAVLRTGAIINENKLNKI</sequence>
<evidence type="ECO:0000256" key="5">
    <source>
        <dbReference type="ARBA" id="ARBA00023136"/>
    </source>
</evidence>
<accession>A0A4S4C0Y9</accession>
<dbReference type="RefSeq" id="WP_136353219.1">
    <property type="nucleotide sequence ID" value="NZ_CP046266.1"/>
</dbReference>
<keyword evidence="2" id="KW-1003">Cell membrane</keyword>
<gene>
    <name evidence="7" type="ORF">E6W99_09505</name>
</gene>
<dbReference type="PANTHER" id="PTHR10010:SF46">
    <property type="entry name" value="SODIUM-DEPENDENT PHOSPHATE TRANSPORT PROTEIN 2B"/>
    <property type="match status" value="1"/>
</dbReference>
<evidence type="ECO:0000259" key="6">
    <source>
        <dbReference type="Pfam" id="PF01895"/>
    </source>
</evidence>
<proteinExistence type="predicted"/>
<dbReference type="GO" id="GO:0005886">
    <property type="term" value="C:plasma membrane"/>
    <property type="evidence" value="ECO:0007669"/>
    <property type="project" value="UniProtKB-SubCell"/>
</dbReference>
<reference evidence="7 8" key="1">
    <citation type="submission" date="2019-04" db="EMBL/GenBank/DDBJ databases">
        <title>Bacillus sediminilitoris sp. nov., isolated from a tidal flat sediment on the East China Sea.</title>
        <authorList>
            <person name="Wei Y."/>
            <person name="Mao H."/>
            <person name="Fang J."/>
        </authorList>
    </citation>
    <scope>NUCLEOTIDE SEQUENCE [LARGE SCALE GENOMIC DNA]</scope>
    <source>
        <strain evidence="7 8">DSL-17</strain>
    </source>
</reference>
<dbReference type="EMBL" id="SSNT01000006">
    <property type="protein sequence ID" value="THF80624.1"/>
    <property type="molecule type" value="Genomic_DNA"/>
</dbReference>
<feature type="domain" description="PhoU" evidence="6">
    <location>
        <begin position="351"/>
        <end position="435"/>
    </location>
</feature>
<dbReference type="Proteomes" id="UP000310334">
    <property type="component" value="Unassembled WGS sequence"/>
</dbReference>
<dbReference type="OrthoDB" id="9763003at2"/>
<dbReference type="AlphaFoldDB" id="A0A4S4C0Y9"/>
<comment type="caution">
    <text evidence="7">The sequence shown here is derived from an EMBL/GenBank/DDBJ whole genome shotgun (WGS) entry which is preliminary data.</text>
</comment>
<comment type="subcellular location">
    <subcellularLocation>
        <location evidence="1">Cell membrane</location>
        <topology evidence="1">Multi-pass membrane protein</topology>
    </subcellularLocation>
</comment>
<dbReference type="InterPro" id="IPR038078">
    <property type="entry name" value="PhoU-like_sf"/>
</dbReference>
<dbReference type="Pfam" id="PF02690">
    <property type="entry name" value="Na_Pi_cotrans"/>
    <property type="match status" value="2"/>
</dbReference>
<keyword evidence="5" id="KW-0472">Membrane</keyword>
<keyword evidence="4" id="KW-1133">Transmembrane helix</keyword>
<evidence type="ECO:0000256" key="1">
    <source>
        <dbReference type="ARBA" id="ARBA00004651"/>
    </source>
</evidence>
<dbReference type="Gene3D" id="1.20.58.220">
    <property type="entry name" value="Phosphate transport system protein phou homolog 2, domain 2"/>
    <property type="match status" value="1"/>
</dbReference>
<dbReference type="InterPro" id="IPR004633">
    <property type="entry name" value="NaPi_cotrn-rel/YqeW-like"/>
</dbReference>
<evidence type="ECO:0000313" key="7">
    <source>
        <dbReference type="EMBL" id="THF80624.1"/>
    </source>
</evidence>
<evidence type="ECO:0000313" key="8">
    <source>
        <dbReference type="Proteomes" id="UP000310334"/>
    </source>
</evidence>
<dbReference type="NCBIfam" id="NF037997">
    <property type="entry name" value="Na_Pi_symport"/>
    <property type="match status" value="1"/>
</dbReference>
<dbReference type="GO" id="GO:0044341">
    <property type="term" value="P:sodium-dependent phosphate transport"/>
    <property type="evidence" value="ECO:0007669"/>
    <property type="project" value="InterPro"/>
</dbReference>
<protein>
    <submittedName>
        <fullName evidence="7">Na/Pi cotransporter family protein</fullName>
    </submittedName>
</protein>